<dbReference type="InterPro" id="IPR012334">
    <property type="entry name" value="Pectin_lyas_fold"/>
</dbReference>
<dbReference type="Proteomes" id="UP001470230">
    <property type="component" value="Unassembled WGS sequence"/>
</dbReference>
<keyword evidence="1" id="KW-0677">Repeat</keyword>
<dbReference type="InterPro" id="IPR039448">
    <property type="entry name" value="Beta_helix"/>
</dbReference>
<protein>
    <submittedName>
        <fullName evidence="3">Protein ubiquitination</fullName>
    </submittedName>
</protein>
<dbReference type="InterPro" id="IPR051550">
    <property type="entry name" value="SCF-Subunits/Alg-Epimerases"/>
</dbReference>
<organism evidence="3 4">
    <name type="scientific">Tritrichomonas musculus</name>
    <dbReference type="NCBI Taxonomy" id="1915356"/>
    <lineage>
        <taxon>Eukaryota</taxon>
        <taxon>Metamonada</taxon>
        <taxon>Parabasalia</taxon>
        <taxon>Tritrichomonadida</taxon>
        <taxon>Tritrichomonadidae</taxon>
        <taxon>Tritrichomonas</taxon>
    </lineage>
</organism>
<evidence type="ECO:0000313" key="3">
    <source>
        <dbReference type="EMBL" id="KAK8899714.1"/>
    </source>
</evidence>
<accession>A0ABR2L8N4</accession>
<dbReference type="SUPFAM" id="SSF51126">
    <property type="entry name" value="Pectin lyase-like"/>
    <property type="match status" value="3"/>
</dbReference>
<evidence type="ECO:0000259" key="2">
    <source>
        <dbReference type="Pfam" id="PF13229"/>
    </source>
</evidence>
<gene>
    <name evidence="3" type="ORF">M9Y10_002036</name>
</gene>
<dbReference type="PANTHER" id="PTHR22990:SF15">
    <property type="entry name" value="F-BOX ONLY PROTEIN 10"/>
    <property type="match status" value="1"/>
</dbReference>
<dbReference type="InterPro" id="IPR011050">
    <property type="entry name" value="Pectin_lyase_fold/virulence"/>
</dbReference>
<dbReference type="Gene3D" id="2.160.20.10">
    <property type="entry name" value="Single-stranded right-handed beta-helix, Pectin lyase-like"/>
    <property type="match status" value="3"/>
</dbReference>
<feature type="domain" description="Right handed beta helix" evidence="2">
    <location>
        <begin position="602"/>
        <end position="752"/>
    </location>
</feature>
<name>A0ABR2L8N4_9EUKA</name>
<dbReference type="PANTHER" id="PTHR22990">
    <property type="entry name" value="F-BOX ONLY PROTEIN"/>
    <property type="match status" value="1"/>
</dbReference>
<evidence type="ECO:0000313" key="4">
    <source>
        <dbReference type="Proteomes" id="UP001470230"/>
    </source>
</evidence>
<keyword evidence="4" id="KW-1185">Reference proteome</keyword>
<reference evidence="3 4" key="1">
    <citation type="submission" date="2024-04" db="EMBL/GenBank/DDBJ databases">
        <title>Tritrichomonas musculus Genome.</title>
        <authorList>
            <person name="Alves-Ferreira E."/>
            <person name="Grigg M."/>
            <person name="Lorenzi H."/>
            <person name="Galac M."/>
        </authorList>
    </citation>
    <scope>NUCLEOTIDE SEQUENCE [LARGE SCALE GENOMIC DNA]</scope>
    <source>
        <strain evidence="3 4">EAF2021</strain>
    </source>
</reference>
<dbReference type="Pfam" id="PF13229">
    <property type="entry name" value="Beta_helix"/>
    <property type="match status" value="2"/>
</dbReference>
<evidence type="ECO:0000256" key="1">
    <source>
        <dbReference type="ARBA" id="ARBA00022737"/>
    </source>
</evidence>
<sequence>MADFTELISRIQQLEENIIMPITSAPGGADKGFNDLDGGNFNIFDMSQFQTSYDFATTTTFNAPSIQTTSDLSVYLSSLAPKENEPLTTQSRLSFPITPGVPVPFFKEMMANPAPPLPSFQSLARIEVAPNSQPGLAQMLASAEPGATIVLSPGVYEGNFIIRQDIQLKSDGNAYFDSNVSSLYIESGNVSLDRVNFRHGNVILSGISKAQFTDCLFNAPLIVRGDAIVSCHNSSFKCPDHYGVEVEENGNLTLIQCSVEDNGIHQKSGCFNILKSKIESVQESCAFIEGGTSFIEECSLGDCPNTVVNCINKSTVLLTNCSIYDSEKGNLVSASRGAIVKIKGGSLSGHCNASVISSNGGSLSAEDIELGKPVITNNNALLRLKRCKPVIVFVDNSHLILSESQIIASPKSGLISVGFSDLQVESTIFSSCTANGIELSENTTATIINSQFVQNQVAGALIFSISTCFRDCVFDGNNFIGCQISGKNASPSFENCLFINNAVSGATMLEFTSPTFNGCQFKQNEKFGCIASKSTPSFMNSEFSINQGIGFDVKNGSVVQLHNCVFDSNNNFAAQVGGQGTSCQFIQCSFSKHSLSSSTLIYGKAVALFDQCLFSLSGCCHAEIRDDAKGRFEQCVLSEASGGIGIYCHTRGQLEVEKSSLKDESKTAIFVGNRGQALILDSDISNCHLCGIITELQSTSIIMRNSIRQNGLAGIQAEGGELKIDSNVIESHSEFGIYSTNVAQVIQENNTFLNNGKADTQIA</sequence>
<proteinExistence type="predicted"/>
<comment type="caution">
    <text evidence="3">The sequence shown here is derived from an EMBL/GenBank/DDBJ whole genome shotgun (WGS) entry which is preliminary data.</text>
</comment>
<feature type="domain" description="Right handed beta helix" evidence="2">
    <location>
        <begin position="392"/>
        <end position="534"/>
    </location>
</feature>
<dbReference type="EMBL" id="JAPFFF010000001">
    <property type="protein sequence ID" value="KAK8899714.1"/>
    <property type="molecule type" value="Genomic_DNA"/>
</dbReference>